<evidence type="ECO:0000313" key="3">
    <source>
        <dbReference type="Proteomes" id="UP000189796"/>
    </source>
</evidence>
<protein>
    <submittedName>
        <fullName evidence="2">Uncharacterized protein</fullName>
    </submittedName>
</protein>
<keyword evidence="1" id="KW-0732">Signal</keyword>
<proteinExistence type="predicted"/>
<organism evidence="2 3">
    <name type="scientific">Bradyrhizobium erythrophlei</name>
    <dbReference type="NCBI Taxonomy" id="1437360"/>
    <lineage>
        <taxon>Bacteria</taxon>
        <taxon>Pseudomonadati</taxon>
        <taxon>Pseudomonadota</taxon>
        <taxon>Alphaproteobacteria</taxon>
        <taxon>Hyphomicrobiales</taxon>
        <taxon>Nitrobacteraceae</taxon>
        <taxon>Bradyrhizobium</taxon>
    </lineage>
</organism>
<reference evidence="2 3" key="1">
    <citation type="submission" date="2016-11" db="EMBL/GenBank/DDBJ databases">
        <authorList>
            <person name="Jaros S."/>
            <person name="Januszkiewicz K."/>
            <person name="Wedrychowicz H."/>
        </authorList>
    </citation>
    <scope>NUCLEOTIDE SEQUENCE [LARGE SCALE GENOMIC DNA]</scope>
    <source>
        <strain evidence="2 3">GAS138</strain>
    </source>
</reference>
<dbReference type="Proteomes" id="UP000189796">
    <property type="component" value="Chromosome I"/>
</dbReference>
<accession>A0A1M5Q9Q9</accession>
<gene>
    <name evidence="2" type="ORF">SAMN05443248_3700</name>
</gene>
<dbReference type="EMBL" id="LT670817">
    <property type="protein sequence ID" value="SHH10660.1"/>
    <property type="molecule type" value="Genomic_DNA"/>
</dbReference>
<evidence type="ECO:0000313" key="2">
    <source>
        <dbReference type="EMBL" id="SHH10660.1"/>
    </source>
</evidence>
<evidence type="ECO:0000256" key="1">
    <source>
        <dbReference type="SAM" id="SignalP"/>
    </source>
</evidence>
<sequence>MRFLVMLVATCALSQSAMAQTGECKSIADAAGRLACYDKSAPPVASSATPRSSRAAAASKADPAKYVDTIGAEDARMNAQLKNICRGC</sequence>
<feature type="chain" id="PRO_5013019676" evidence="1">
    <location>
        <begin position="20"/>
        <end position="88"/>
    </location>
</feature>
<dbReference type="AlphaFoldDB" id="A0A1M5Q9Q9"/>
<feature type="signal peptide" evidence="1">
    <location>
        <begin position="1"/>
        <end position="19"/>
    </location>
</feature>
<name>A0A1M5Q9Q9_9BRAD</name>